<dbReference type="PANTHER" id="PTHR43369:SF2">
    <property type="entry name" value="PHOSPHORIBOSYLGLYCINAMIDE FORMYLTRANSFERASE"/>
    <property type="match status" value="1"/>
</dbReference>
<dbReference type="GO" id="GO:0005829">
    <property type="term" value="C:cytosol"/>
    <property type="evidence" value="ECO:0007669"/>
    <property type="project" value="TreeGrafter"/>
</dbReference>
<evidence type="ECO:0000256" key="4">
    <source>
        <dbReference type="HAMAP-Rule" id="MF_01930"/>
    </source>
</evidence>
<comment type="catalytic activity">
    <reaction evidence="4">
        <text>N(1)-(5-phospho-beta-D-ribosyl)glycinamide + (6R)-10-formyltetrahydrofolate = N(2)-formyl-N(1)-(5-phospho-beta-D-ribosyl)glycinamide + (6S)-5,6,7,8-tetrahydrofolate + H(+)</text>
        <dbReference type="Rhea" id="RHEA:15053"/>
        <dbReference type="ChEBI" id="CHEBI:15378"/>
        <dbReference type="ChEBI" id="CHEBI:57453"/>
        <dbReference type="ChEBI" id="CHEBI:143788"/>
        <dbReference type="ChEBI" id="CHEBI:147286"/>
        <dbReference type="ChEBI" id="CHEBI:195366"/>
        <dbReference type="EC" id="2.1.2.2"/>
    </reaction>
</comment>
<evidence type="ECO:0000256" key="2">
    <source>
        <dbReference type="ARBA" id="ARBA00022679"/>
    </source>
</evidence>
<keyword evidence="3 4" id="KW-0658">Purine biosynthesis</keyword>
<dbReference type="EMBL" id="AWET01000020">
    <property type="protein sequence ID" value="ERK02852.1"/>
    <property type="molecule type" value="Genomic_DNA"/>
</dbReference>
<feature type="binding site" evidence="4">
    <location>
        <position position="102"/>
    </location>
    <ligand>
        <name>(6R)-10-formyltetrahydrofolate</name>
        <dbReference type="ChEBI" id="CHEBI:195366"/>
    </ligand>
</feature>
<evidence type="ECO:0000313" key="7">
    <source>
        <dbReference type="Proteomes" id="UP000016600"/>
    </source>
</evidence>
<evidence type="ECO:0000256" key="3">
    <source>
        <dbReference type="ARBA" id="ARBA00022755"/>
    </source>
</evidence>
<reference evidence="6 7" key="1">
    <citation type="submission" date="2013-08" db="EMBL/GenBank/DDBJ databases">
        <authorList>
            <person name="Durkin A.S."/>
            <person name="Haft D.R."/>
            <person name="McCorrison J."/>
            <person name="Torralba M."/>
            <person name="Gillis M."/>
            <person name="Haft D.H."/>
            <person name="Methe B."/>
            <person name="Sutton G."/>
            <person name="Nelson K.E."/>
        </authorList>
    </citation>
    <scope>NUCLEOTIDE SEQUENCE [LARGE SCALE GENOMIC DNA]</scope>
    <source>
        <strain evidence="6 7">F0068</strain>
    </source>
</reference>
<dbReference type="GO" id="GO:0006189">
    <property type="term" value="P:'de novo' IMP biosynthetic process"/>
    <property type="evidence" value="ECO:0007669"/>
    <property type="project" value="UniProtKB-UniRule"/>
</dbReference>
<comment type="similarity">
    <text evidence="4">Belongs to the GART family.</text>
</comment>
<gene>
    <name evidence="4" type="primary">purN</name>
    <name evidence="6" type="ORF">HMPREF1218_2096</name>
</gene>
<evidence type="ECO:0000256" key="1">
    <source>
        <dbReference type="ARBA" id="ARBA00005054"/>
    </source>
</evidence>
<dbReference type="EC" id="2.1.2.2" evidence="4"/>
<keyword evidence="7" id="KW-1185">Reference proteome</keyword>
<evidence type="ECO:0000313" key="6">
    <source>
        <dbReference type="EMBL" id="ERK02852.1"/>
    </source>
</evidence>
<dbReference type="AlphaFoldDB" id="U2KWK4"/>
<dbReference type="Proteomes" id="UP000016600">
    <property type="component" value="Unassembled WGS sequence"/>
</dbReference>
<dbReference type="RefSeq" id="WP_021583638.1">
    <property type="nucleotide sequence ID" value="NZ_AWET01000020.1"/>
</dbReference>
<feature type="site" description="Raises pKa of active site His" evidence="4">
    <location>
        <position position="145"/>
    </location>
</feature>
<feature type="active site" description="Proton donor" evidence="4">
    <location>
        <position position="104"/>
    </location>
</feature>
<organism evidence="6 7">
    <name type="scientific">Hoylesella pleuritidis F0068</name>
    <dbReference type="NCBI Taxonomy" id="1081904"/>
    <lineage>
        <taxon>Bacteria</taxon>
        <taxon>Pseudomonadati</taxon>
        <taxon>Bacteroidota</taxon>
        <taxon>Bacteroidia</taxon>
        <taxon>Bacteroidales</taxon>
        <taxon>Prevotellaceae</taxon>
        <taxon>Hoylesella</taxon>
    </lineage>
</organism>
<dbReference type="Gene3D" id="3.40.50.170">
    <property type="entry name" value="Formyl transferase, N-terminal domain"/>
    <property type="match status" value="1"/>
</dbReference>
<comment type="pathway">
    <text evidence="1 4">Purine metabolism; IMP biosynthesis via de novo pathway; N(2)-formyl-N(1)-(5-phospho-D-ribosyl)glycinamide from N(1)-(5-phospho-D-ribosyl)glycinamide (10-formyl THF route): step 1/1.</text>
</comment>
<comment type="caution">
    <text evidence="6">The sequence shown here is derived from an EMBL/GenBank/DDBJ whole genome shotgun (WGS) entry which is preliminary data.</text>
</comment>
<dbReference type="CDD" id="cd08645">
    <property type="entry name" value="FMT_core_GART"/>
    <property type="match status" value="1"/>
</dbReference>
<sequence>MINVAIFVSGNGTNCENIIRHFADHKNVKIALVLSNKIDAYALTRARNLGVPAIVMTHNHFNDESQMMVLMRAYHIDFIVLAGFLQMIPDFLIRAYDHRILNIHPALLPKFGGKGMYGHYVHEAVKAAGETETGMTVHWVNSVCDGGEIIAQFHTPLSPTDSPADIAAKEHVLEQDYFPFVIEKVLSHSFSPS</sequence>
<feature type="domain" description="Formyl transferase N-terminal" evidence="5">
    <location>
        <begin position="3"/>
        <end position="181"/>
    </location>
</feature>
<dbReference type="InterPro" id="IPR002376">
    <property type="entry name" value="Formyl_transf_N"/>
</dbReference>
<feature type="binding site" evidence="4">
    <location>
        <begin position="12"/>
        <end position="14"/>
    </location>
    <ligand>
        <name>N(1)-(5-phospho-beta-D-ribosyl)glycinamide</name>
        <dbReference type="ChEBI" id="CHEBI:143788"/>
    </ligand>
</feature>
<keyword evidence="2 4" id="KW-0808">Transferase</keyword>
<dbReference type="InterPro" id="IPR004607">
    <property type="entry name" value="GART"/>
</dbReference>
<proteinExistence type="inferred from homology"/>
<comment type="caution">
    <text evidence="4">Lacks conserved residue(s) required for the propagation of feature annotation.</text>
</comment>
<dbReference type="Pfam" id="PF00551">
    <property type="entry name" value="Formyl_trans_N"/>
    <property type="match status" value="1"/>
</dbReference>
<dbReference type="HAMAP" id="MF_01930">
    <property type="entry name" value="PurN"/>
    <property type="match status" value="1"/>
</dbReference>
<dbReference type="SUPFAM" id="SSF53328">
    <property type="entry name" value="Formyltransferase"/>
    <property type="match status" value="1"/>
</dbReference>
<dbReference type="UniPathway" id="UPA00074">
    <property type="reaction ID" value="UER00126"/>
</dbReference>
<dbReference type="InterPro" id="IPR036477">
    <property type="entry name" value="Formyl_transf_N_sf"/>
</dbReference>
<accession>U2KWK4</accession>
<evidence type="ECO:0000259" key="5">
    <source>
        <dbReference type="Pfam" id="PF00551"/>
    </source>
</evidence>
<dbReference type="GO" id="GO:0004644">
    <property type="term" value="F:phosphoribosylglycinamide formyltransferase activity"/>
    <property type="evidence" value="ECO:0007669"/>
    <property type="project" value="UniProtKB-UniRule"/>
</dbReference>
<name>U2KWK4_9BACT</name>
<dbReference type="PANTHER" id="PTHR43369">
    <property type="entry name" value="PHOSPHORIBOSYLGLYCINAMIDE FORMYLTRANSFERASE"/>
    <property type="match status" value="1"/>
</dbReference>
<protein>
    <recommendedName>
        <fullName evidence="4">Phosphoribosylglycinamide formyltransferase</fullName>
        <ecNumber evidence="4">2.1.2.2</ecNumber>
    </recommendedName>
    <alternativeName>
        <fullName evidence="4">5'-phosphoribosylglycinamide transformylase</fullName>
    </alternativeName>
    <alternativeName>
        <fullName evidence="4">GAR transformylase</fullName>
        <shortName evidence="4">GART</shortName>
    </alternativeName>
</protein>
<dbReference type="PATRIC" id="fig|1081904.3.peg.975"/>
<comment type="function">
    <text evidence="4">Catalyzes the transfer of a formyl group from 10-formyltetrahydrofolate to 5-phospho-ribosyl-glycinamide (GAR), producing 5-phospho-ribosyl-N-formylglycinamide (FGAR) and tetrahydrofolate.</text>
</comment>